<dbReference type="SUPFAM" id="SSF51905">
    <property type="entry name" value="FAD/NAD(P)-binding domain"/>
    <property type="match status" value="1"/>
</dbReference>
<protein>
    <submittedName>
        <fullName evidence="1">Uncharacterized protein</fullName>
    </submittedName>
</protein>
<keyword evidence="2" id="KW-1185">Reference proteome</keyword>
<dbReference type="InterPro" id="IPR036188">
    <property type="entry name" value="FAD/NAD-bd_sf"/>
</dbReference>
<dbReference type="AlphaFoldDB" id="A0AAI9X9J2"/>
<dbReference type="Proteomes" id="UP001227192">
    <property type="component" value="Unassembled WGS sequence"/>
</dbReference>
<evidence type="ECO:0000313" key="2">
    <source>
        <dbReference type="Proteomes" id="UP001227192"/>
    </source>
</evidence>
<comment type="caution">
    <text evidence="1">The sequence shown here is derived from an EMBL/GenBank/DDBJ whole genome shotgun (WGS) entry which is preliminary data.</text>
</comment>
<gene>
    <name evidence="1" type="ORF">VN97_g4553</name>
</gene>
<dbReference type="PANTHER" id="PTHR43106">
    <property type="entry name" value="DEHYDROGENASE-RELATED"/>
    <property type="match status" value="1"/>
</dbReference>
<dbReference type="EMBL" id="LACB01000107">
    <property type="protein sequence ID" value="KAJ9488742.1"/>
    <property type="molecule type" value="Genomic_DNA"/>
</dbReference>
<proteinExistence type="predicted"/>
<evidence type="ECO:0000313" key="1">
    <source>
        <dbReference type="EMBL" id="KAJ9488742.1"/>
    </source>
</evidence>
<name>A0AAI9X9J2_PENTH</name>
<organism evidence="1 2">
    <name type="scientific">Penicillium thymicola</name>
    <dbReference type="NCBI Taxonomy" id="293382"/>
    <lineage>
        <taxon>Eukaryota</taxon>
        <taxon>Fungi</taxon>
        <taxon>Dikarya</taxon>
        <taxon>Ascomycota</taxon>
        <taxon>Pezizomycotina</taxon>
        <taxon>Eurotiomycetes</taxon>
        <taxon>Eurotiomycetidae</taxon>
        <taxon>Eurotiales</taxon>
        <taxon>Aspergillaceae</taxon>
        <taxon>Penicillium</taxon>
    </lineage>
</organism>
<dbReference type="PANTHER" id="PTHR43106:SF1">
    <property type="entry name" value="DEHYDROGENASE-RELATED"/>
    <property type="match status" value="1"/>
</dbReference>
<dbReference type="Gene3D" id="3.50.50.60">
    <property type="entry name" value="FAD/NAD(P)-binding domain"/>
    <property type="match status" value="1"/>
</dbReference>
<reference evidence="1" key="2">
    <citation type="journal article" date="2016" name="Fungal Biol.">
        <title>Ochratoxin A production by Penicillium thymicola.</title>
        <authorList>
            <person name="Nguyen H.D.T."/>
            <person name="McMullin D.R."/>
            <person name="Ponomareva E."/>
            <person name="Riley R."/>
            <person name="Pomraning K.R."/>
            <person name="Baker S.E."/>
            <person name="Seifert K.A."/>
        </authorList>
    </citation>
    <scope>NUCLEOTIDE SEQUENCE</scope>
    <source>
        <strain evidence="1">DAOM 180753</strain>
    </source>
</reference>
<sequence>MKHIFDVIIVGMGPAGLAAAAKLEDSGLCFAILDSGKTASKRDRHDATDATSGNGGAGLFSDGKFSFFPSATELWTLEDQNALKEAYTWTCNRLGAAGLDTPPFPESPKQYAYKGPDGLKDLDFVLKAYPSDYLSLEARMNLIDDMVGRIRGQIFNECHVDDVQYDEVADNFTLKVRDVSKNHNRALSELCARRIIVTTGRFGPLGNGLMNLTEHSNFRRLEVGFRIEQSSDRAFFRDMKQLDPKLRFQEIEKGMEWRTFCVCRQGETVLTETKGLWTVSGRSDCPPTGRSNSGFNTLILDENTARDLTLPAIKAMMKPGSHFELPMTGLLQEDECVTGKFDKIYGRELRLGMTKGLSRLAKKFPDLGTDENAKLIGPTLEGVGWYPKVSGRLKLLDAPAYVSGDACGLFRGIVAAMISGHYSAAALMEEMNYFGRAQIYSVSKKRHGVSYSIRPNRHIDIYQPIH</sequence>
<accession>A0AAI9X9J2</accession>
<reference evidence="1" key="1">
    <citation type="submission" date="2015-06" db="EMBL/GenBank/DDBJ databases">
        <authorList>
            <person name="Nguyen H."/>
        </authorList>
    </citation>
    <scope>NUCLEOTIDE SEQUENCE</scope>
    <source>
        <strain evidence="1">DAOM 180753</strain>
    </source>
</reference>